<accession>F4RDB6</accession>
<evidence type="ECO:0000313" key="3">
    <source>
        <dbReference type="Proteomes" id="UP000001072"/>
    </source>
</evidence>
<dbReference type="KEGG" id="mlr:MELLADRAFT_61028"/>
<dbReference type="GeneID" id="18929655"/>
<sequence length="299" mass="32536">MKLLRIQSTVAYFKNCATKAKIWLSFTTRRFHRSRQSFDPSSATTVSPAGVSLSPPSTPVSPASFTSPVSSTPSSTPISLMSIDNSLVTPPFVPYHELYTGLATPLLFSPTSSTILAPDLASTASDTSPMSIDPPSIGTLEFFQFHAHSTITNSPTSIRLLPTSITTNGSSQITSLPTTQSKAGRKNWIEVARELHRQSPTPTASSHPCPALVTSTPDDLAVTQLAARTPRPYANYQLPSFVANLSPPPYEVARKRCLSMDDDLVVHPCKRRKSTPSMKKWRLSLSIEDEHTGRSYFLG</sequence>
<protein>
    <submittedName>
        <fullName evidence="2">Uncharacterized protein</fullName>
    </submittedName>
</protein>
<organism evidence="3">
    <name type="scientific">Melampsora larici-populina (strain 98AG31 / pathotype 3-4-7)</name>
    <name type="common">Poplar leaf rust fungus</name>
    <dbReference type="NCBI Taxonomy" id="747676"/>
    <lineage>
        <taxon>Eukaryota</taxon>
        <taxon>Fungi</taxon>
        <taxon>Dikarya</taxon>
        <taxon>Basidiomycota</taxon>
        <taxon>Pucciniomycotina</taxon>
        <taxon>Pucciniomycetes</taxon>
        <taxon>Pucciniales</taxon>
        <taxon>Melampsoraceae</taxon>
        <taxon>Melampsora</taxon>
    </lineage>
</organism>
<dbReference type="Proteomes" id="UP000001072">
    <property type="component" value="Unassembled WGS sequence"/>
</dbReference>
<feature type="compositionally biased region" description="Polar residues" evidence="1">
    <location>
        <begin position="37"/>
        <end position="47"/>
    </location>
</feature>
<dbReference type="EMBL" id="GL883097">
    <property type="protein sequence ID" value="EGG09373.1"/>
    <property type="molecule type" value="Genomic_DNA"/>
</dbReference>
<dbReference type="VEuPathDB" id="FungiDB:MELLADRAFT_61028"/>
<proteinExistence type="predicted"/>
<evidence type="ECO:0000313" key="2">
    <source>
        <dbReference type="EMBL" id="EGG09373.1"/>
    </source>
</evidence>
<dbReference type="AlphaFoldDB" id="F4RDB6"/>
<reference evidence="3" key="1">
    <citation type="journal article" date="2011" name="Proc. Natl. Acad. Sci. U.S.A.">
        <title>Obligate biotrophy features unraveled by the genomic analysis of rust fungi.</title>
        <authorList>
            <person name="Duplessis S."/>
            <person name="Cuomo C.A."/>
            <person name="Lin Y.-C."/>
            <person name="Aerts A."/>
            <person name="Tisserant E."/>
            <person name="Veneault-Fourrey C."/>
            <person name="Joly D.L."/>
            <person name="Hacquard S."/>
            <person name="Amselem J."/>
            <person name="Cantarel B.L."/>
            <person name="Chiu R."/>
            <person name="Coutinho P.M."/>
            <person name="Feau N."/>
            <person name="Field M."/>
            <person name="Frey P."/>
            <person name="Gelhaye E."/>
            <person name="Goldberg J."/>
            <person name="Grabherr M.G."/>
            <person name="Kodira C.D."/>
            <person name="Kohler A."/>
            <person name="Kuees U."/>
            <person name="Lindquist E.A."/>
            <person name="Lucas S.M."/>
            <person name="Mago R."/>
            <person name="Mauceli E."/>
            <person name="Morin E."/>
            <person name="Murat C."/>
            <person name="Pangilinan J.L."/>
            <person name="Park R."/>
            <person name="Pearson M."/>
            <person name="Quesneville H."/>
            <person name="Rouhier N."/>
            <person name="Sakthikumar S."/>
            <person name="Salamov A.A."/>
            <person name="Schmutz J."/>
            <person name="Selles B."/>
            <person name="Shapiro H."/>
            <person name="Tanguay P."/>
            <person name="Tuskan G.A."/>
            <person name="Henrissat B."/>
            <person name="Van de Peer Y."/>
            <person name="Rouze P."/>
            <person name="Ellis J.G."/>
            <person name="Dodds P.N."/>
            <person name="Schein J.E."/>
            <person name="Zhong S."/>
            <person name="Hamelin R.C."/>
            <person name="Grigoriev I.V."/>
            <person name="Szabo L.J."/>
            <person name="Martin F."/>
        </authorList>
    </citation>
    <scope>NUCLEOTIDE SEQUENCE [LARGE SCALE GENOMIC DNA]</scope>
    <source>
        <strain evidence="3">98AG31 / pathotype 3-4-7</strain>
    </source>
</reference>
<gene>
    <name evidence="2" type="ORF">MELLADRAFT_61028</name>
</gene>
<dbReference type="RefSeq" id="XP_007407100.1">
    <property type="nucleotide sequence ID" value="XM_007407038.1"/>
</dbReference>
<evidence type="ECO:0000256" key="1">
    <source>
        <dbReference type="SAM" id="MobiDB-lite"/>
    </source>
</evidence>
<dbReference type="HOGENOM" id="CLU_847529_0_0_1"/>
<keyword evidence="3" id="KW-1185">Reference proteome</keyword>
<dbReference type="InParanoid" id="F4RDB6"/>
<feature type="region of interest" description="Disordered" evidence="1">
    <location>
        <begin position="37"/>
        <end position="71"/>
    </location>
</feature>
<name>F4RDB6_MELLP</name>
<feature type="compositionally biased region" description="Low complexity" evidence="1">
    <location>
        <begin position="51"/>
        <end position="71"/>
    </location>
</feature>